<keyword evidence="5 13" id="KW-0813">Transport</keyword>
<evidence type="ECO:0000256" key="6">
    <source>
        <dbReference type="ARBA" id="ARBA00022729"/>
    </source>
</evidence>
<name>A0A1Y2SEP3_9GAMM</name>
<evidence type="ECO:0000256" key="11">
    <source>
        <dbReference type="ARBA" id="ARBA00023237"/>
    </source>
</evidence>
<keyword evidence="12 13" id="KW-0449">Lipoprotein</keyword>
<dbReference type="NCBIfam" id="TIGR00548">
    <property type="entry name" value="lolB"/>
    <property type="match status" value="1"/>
</dbReference>
<comment type="caution">
    <text evidence="15">The sequence shown here is derived from an EMBL/GenBank/DDBJ whole genome shotgun (WGS) entry which is preliminary data.</text>
</comment>
<feature type="chain" id="PRO_5012553703" description="Outer-membrane lipoprotein LolB" evidence="14">
    <location>
        <begin position="19"/>
        <end position="206"/>
    </location>
</feature>
<evidence type="ECO:0000256" key="7">
    <source>
        <dbReference type="ARBA" id="ARBA00022927"/>
    </source>
</evidence>
<evidence type="ECO:0000256" key="1">
    <source>
        <dbReference type="ARBA" id="ARBA00004459"/>
    </source>
</evidence>
<evidence type="ECO:0000256" key="8">
    <source>
        <dbReference type="ARBA" id="ARBA00023136"/>
    </source>
</evidence>
<feature type="signal peptide" evidence="14">
    <location>
        <begin position="1"/>
        <end position="18"/>
    </location>
</feature>
<dbReference type="EMBL" id="MUBJ01000009">
    <property type="protein sequence ID" value="OTA16282.1"/>
    <property type="molecule type" value="Genomic_DNA"/>
</dbReference>
<keyword evidence="6 13" id="KW-0732">Signal</keyword>
<evidence type="ECO:0000256" key="4">
    <source>
        <dbReference type="ARBA" id="ARBA00016202"/>
    </source>
</evidence>
<reference evidence="15 16" key="1">
    <citation type="submission" date="2016-10" db="EMBL/GenBank/DDBJ databases">
        <title>Systematic genetic and metabolomic analysis of Xenorhabdus and Photorhabdus spp., highlights the requirements for a dual symbiotic and pathogenic life style.</title>
        <authorList>
            <person name="Tobias N.J."/>
            <person name="Wolff H."/>
            <person name="Djahanschiri B."/>
            <person name="Pidot S.J."/>
            <person name="Stinear T.P."/>
            <person name="Ebersberger I."/>
            <person name="Bode H.B."/>
        </authorList>
    </citation>
    <scope>NUCLEOTIDE SEQUENCE [LARGE SCALE GENOMIC DNA]</scope>
    <source>
        <strain evidence="15 16">DSM 22392</strain>
    </source>
</reference>
<evidence type="ECO:0000256" key="10">
    <source>
        <dbReference type="ARBA" id="ARBA00023186"/>
    </source>
</evidence>
<dbReference type="Gene3D" id="2.50.20.10">
    <property type="entry name" value="Lipoprotein localisation LolA/LolB/LppX"/>
    <property type="match status" value="1"/>
</dbReference>
<dbReference type="CDD" id="cd16326">
    <property type="entry name" value="LolB"/>
    <property type="match status" value="1"/>
</dbReference>
<dbReference type="STRING" id="351656.Xvie_02052"/>
<dbReference type="InterPro" id="IPR004565">
    <property type="entry name" value="OM_lipoprot_LolB"/>
</dbReference>
<protein>
    <recommendedName>
        <fullName evidence="4 13">Outer-membrane lipoprotein LolB</fullName>
    </recommendedName>
</protein>
<evidence type="ECO:0000256" key="9">
    <source>
        <dbReference type="ARBA" id="ARBA00023139"/>
    </source>
</evidence>
<evidence type="ECO:0000256" key="3">
    <source>
        <dbReference type="ARBA" id="ARBA00011245"/>
    </source>
</evidence>
<gene>
    <name evidence="13" type="primary">lolB</name>
    <name evidence="15" type="ORF">Xvie_02052</name>
</gene>
<evidence type="ECO:0000256" key="14">
    <source>
        <dbReference type="SAM" id="SignalP"/>
    </source>
</evidence>
<dbReference type="PROSITE" id="PS51257">
    <property type="entry name" value="PROKAR_LIPOPROTEIN"/>
    <property type="match status" value="1"/>
</dbReference>
<comment type="subcellular location">
    <subcellularLocation>
        <location evidence="1 13">Cell outer membrane</location>
        <topology evidence="1 13">Lipid-anchor</topology>
    </subcellularLocation>
</comment>
<keyword evidence="16" id="KW-1185">Reference proteome</keyword>
<dbReference type="RefSeq" id="WP_086109206.1">
    <property type="nucleotide sequence ID" value="NZ_CAWNGD010000139.1"/>
</dbReference>
<evidence type="ECO:0000313" key="16">
    <source>
        <dbReference type="Proteomes" id="UP000194350"/>
    </source>
</evidence>
<dbReference type="InterPro" id="IPR029046">
    <property type="entry name" value="LolA/LolB/LppX"/>
</dbReference>
<evidence type="ECO:0000256" key="12">
    <source>
        <dbReference type="ARBA" id="ARBA00023288"/>
    </source>
</evidence>
<keyword evidence="7 13" id="KW-0653">Protein transport</keyword>
<dbReference type="HAMAP" id="MF_00233">
    <property type="entry name" value="LolB"/>
    <property type="match status" value="1"/>
</dbReference>
<evidence type="ECO:0000256" key="13">
    <source>
        <dbReference type="HAMAP-Rule" id="MF_00233"/>
    </source>
</evidence>
<organism evidence="15 16">
    <name type="scientific">Xenorhabdus vietnamensis</name>
    <dbReference type="NCBI Taxonomy" id="351656"/>
    <lineage>
        <taxon>Bacteria</taxon>
        <taxon>Pseudomonadati</taxon>
        <taxon>Pseudomonadota</taxon>
        <taxon>Gammaproteobacteria</taxon>
        <taxon>Enterobacterales</taxon>
        <taxon>Morganellaceae</taxon>
        <taxon>Xenorhabdus</taxon>
    </lineage>
</organism>
<comment type="function">
    <text evidence="13">Plays a critical role in the incorporation of lipoproteins in the outer membrane after they are released by the LolA protein.</text>
</comment>
<accession>A0A1Y2SEP3</accession>
<dbReference type="Proteomes" id="UP000194350">
    <property type="component" value="Unassembled WGS sequence"/>
</dbReference>
<evidence type="ECO:0000313" key="15">
    <source>
        <dbReference type="EMBL" id="OTA16282.1"/>
    </source>
</evidence>
<dbReference type="OrthoDB" id="9797618at2"/>
<dbReference type="GO" id="GO:0044874">
    <property type="term" value="P:lipoprotein localization to outer membrane"/>
    <property type="evidence" value="ECO:0007669"/>
    <property type="project" value="UniProtKB-UniRule"/>
</dbReference>
<dbReference type="GO" id="GO:0015031">
    <property type="term" value="P:protein transport"/>
    <property type="evidence" value="ECO:0007669"/>
    <property type="project" value="UniProtKB-KW"/>
</dbReference>
<comment type="subunit">
    <text evidence="3 13">Monomer.</text>
</comment>
<dbReference type="AlphaFoldDB" id="A0A1Y2SEP3"/>
<evidence type="ECO:0000256" key="5">
    <source>
        <dbReference type="ARBA" id="ARBA00022448"/>
    </source>
</evidence>
<dbReference type="GO" id="GO:0009279">
    <property type="term" value="C:cell outer membrane"/>
    <property type="evidence" value="ECO:0007669"/>
    <property type="project" value="UniProtKB-SubCell"/>
</dbReference>
<proteinExistence type="inferred from homology"/>
<sequence>MKMSSFFRLLPLSGVLLTACTITQPPTGTGSADTPQWHAREQQLAKLENYQTRGSFAYLTNEKKVYARFFWQQYSPDNYKLLLLNPLGTTELELFVKPNMIQVTDNNGKKYLSDEPESLIYQLTNMSIPLDNLKSWIIGLPGNTKDFQLDANYLLKSVSDKKNGEVWRVNYQGYDTSSTPALPTRLELTQGKNRIKLKMDNWTIQQ</sequence>
<dbReference type="SUPFAM" id="SSF89392">
    <property type="entry name" value="Prokaryotic lipoproteins and lipoprotein localization factors"/>
    <property type="match status" value="1"/>
</dbReference>
<comment type="similarity">
    <text evidence="2 13">Belongs to the LolB family.</text>
</comment>
<keyword evidence="9 13" id="KW-0564">Palmitate</keyword>
<evidence type="ECO:0000256" key="2">
    <source>
        <dbReference type="ARBA" id="ARBA00009696"/>
    </source>
</evidence>
<dbReference type="Pfam" id="PF03550">
    <property type="entry name" value="LolB"/>
    <property type="match status" value="1"/>
</dbReference>
<keyword evidence="8 13" id="KW-0472">Membrane</keyword>
<keyword evidence="10 13" id="KW-0143">Chaperone</keyword>
<keyword evidence="11 13" id="KW-0998">Cell outer membrane</keyword>